<keyword evidence="3" id="KW-1185">Reference proteome</keyword>
<evidence type="ECO:0000313" key="2">
    <source>
        <dbReference type="EMBL" id="QOD61904.1"/>
    </source>
</evidence>
<organism evidence="2 3">
    <name type="scientific">Polaribacter haliotis</name>
    <dbReference type="NCBI Taxonomy" id="1888915"/>
    <lineage>
        <taxon>Bacteria</taxon>
        <taxon>Pseudomonadati</taxon>
        <taxon>Bacteroidota</taxon>
        <taxon>Flavobacteriia</taxon>
        <taxon>Flavobacteriales</taxon>
        <taxon>Flavobacteriaceae</taxon>
    </lineage>
</organism>
<evidence type="ECO:0000313" key="3">
    <source>
        <dbReference type="Proteomes" id="UP000516764"/>
    </source>
</evidence>
<feature type="chain" id="PRO_5032593012" description="Outer membrane protein beta-barrel domain-containing protein" evidence="1">
    <location>
        <begin position="21"/>
        <end position="190"/>
    </location>
</feature>
<name>A0A7L8AIW7_9FLAO</name>
<dbReference type="Proteomes" id="UP000516764">
    <property type="component" value="Chromosome"/>
</dbReference>
<keyword evidence="1" id="KW-0732">Signal</keyword>
<evidence type="ECO:0008006" key="4">
    <source>
        <dbReference type="Google" id="ProtNLM"/>
    </source>
</evidence>
<accession>A0A7L8AIW7</accession>
<reference evidence="2 3" key="1">
    <citation type="journal article" date="2016" name="Int. J. Syst. Evol. Microbiol.">
        <title>Polaribacter haliotis sp. nov., isolated from the gut of abalone Haliotis discus hannai.</title>
        <authorList>
            <person name="Kim Y.O."/>
            <person name="Park I.S."/>
            <person name="Park S."/>
            <person name="Nam B.H."/>
            <person name="Park J.M."/>
            <person name="Kim D.G."/>
            <person name="Yoon J.H."/>
        </authorList>
    </citation>
    <scope>NUCLEOTIDE SEQUENCE [LARGE SCALE GENOMIC DNA]</scope>
    <source>
        <strain evidence="2 3">KCTC 52418</strain>
    </source>
</reference>
<dbReference type="KEGG" id="phal:H9I45_05540"/>
<dbReference type="EMBL" id="CP061813">
    <property type="protein sequence ID" value="QOD61904.1"/>
    <property type="molecule type" value="Genomic_DNA"/>
</dbReference>
<proteinExistence type="predicted"/>
<protein>
    <recommendedName>
        <fullName evidence="4">Outer membrane protein beta-barrel domain-containing protein</fullName>
    </recommendedName>
</protein>
<evidence type="ECO:0000256" key="1">
    <source>
        <dbReference type="SAM" id="SignalP"/>
    </source>
</evidence>
<dbReference type="AlphaFoldDB" id="A0A7L8AIW7"/>
<gene>
    <name evidence="2" type="ORF">H9I45_05540</name>
</gene>
<dbReference type="OrthoDB" id="1439500at2"/>
<sequence length="190" mass="21790">MKKLVFIILFTLLSFSKTTAQNDFAIALYANIGLTLRGDHHGHPAGTLDIVTRFKYNANQNKLGHWVYFAEFEFAQLEGNYKRYSGNLAYNFNRIVFPKIWFIPRFELKHLELQPSIGYGVITRFDLVKPSLGFSLEVGYRLNKHFKIDVLFQASERSDMIALYGDSDSKLGLFDTRQSVFGGLGVEIDF</sequence>
<feature type="signal peptide" evidence="1">
    <location>
        <begin position="1"/>
        <end position="20"/>
    </location>
</feature>
<dbReference type="RefSeq" id="WP_140422728.1">
    <property type="nucleotide sequence ID" value="NZ_CP061813.1"/>
</dbReference>